<reference evidence="1" key="1">
    <citation type="submission" date="2022-07" db="EMBL/GenBank/DDBJ databases">
        <title>Phylogenomic reconstructions and comparative analyses of Kickxellomycotina fungi.</title>
        <authorList>
            <person name="Reynolds N.K."/>
            <person name="Stajich J.E."/>
            <person name="Barry K."/>
            <person name="Grigoriev I.V."/>
            <person name="Crous P."/>
            <person name="Smith M.E."/>
        </authorList>
    </citation>
    <scope>NUCLEOTIDE SEQUENCE</scope>
    <source>
        <strain evidence="1">Benny 63K</strain>
    </source>
</reference>
<comment type="caution">
    <text evidence="1">The sequence shown here is derived from an EMBL/GenBank/DDBJ whole genome shotgun (WGS) entry which is preliminary data.</text>
</comment>
<name>A0ACC1ITF7_9FUNG</name>
<organism evidence="1 2">
    <name type="scientific">Kickxella alabastrina</name>
    <dbReference type="NCBI Taxonomy" id="61397"/>
    <lineage>
        <taxon>Eukaryota</taxon>
        <taxon>Fungi</taxon>
        <taxon>Fungi incertae sedis</taxon>
        <taxon>Zoopagomycota</taxon>
        <taxon>Kickxellomycotina</taxon>
        <taxon>Kickxellomycetes</taxon>
        <taxon>Kickxellales</taxon>
        <taxon>Kickxellaceae</taxon>
        <taxon>Kickxella</taxon>
    </lineage>
</organism>
<accession>A0ACC1ITF7</accession>
<dbReference type="EMBL" id="JANBPG010000076">
    <property type="protein sequence ID" value="KAJ1900510.1"/>
    <property type="molecule type" value="Genomic_DNA"/>
</dbReference>
<evidence type="ECO:0000313" key="2">
    <source>
        <dbReference type="Proteomes" id="UP001150581"/>
    </source>
</evidence>
<proteinExistence type="predicted"/>
<keyword evidence="2" id="KW-1185">Reference proteome</keyword>
<sequence length="301" mass="32955">MPTEQMTNANKPLSTEGRTYHIETRSGEVSNRILTVGDPKRAQKMASYLDKILFTHSSHRGFLTITGLYKGLPISVVAIGMGLSMMDFFVRESRMVVEGPLSIVRFGSCGSICQATSGDVIVAKSAFAIGRNYAFFEEGKGEPYLLWKPVEADKDLTRVVQRKLSEAVGAEHVFAGSVGNADSFYGSQGRIGTDFYDCNEGLLDRIREKYEDASALEMESHMLFHLAQASTGAKNMGRPSIRTACALMVFADRTGNKFISPEDSERLVGIAARAVFDALVEDMPTQEGLHPAAGSVWEDEM</sequence>
<protein>
    <submittedName>
        <fullName evidence="1">Uncharacterized protein</fullName>
    </submittedName>
</protein>
<evidence type="ECO:0000313" key="1">
    <source>
        <dbReference type="EMBL" id="KAJ1900510.1"/>
    </source>
</evidence>
<dbReference type="Proteomes" id="UP001150581">
    <property type="component" value="Unassembled WGS sequence"/>
</dbReference>
<gene>
    <name evidence="1" type="ORF">LPJ66_001423</name>
</gene>